<reference evidence="3 4" key="1">
    <citation type="journal article" date="2015" name="Proc. Natl. Acad. Sci. U.S.A.">
        <title>The resurrection genome of Boea hygrometrica: A blueprint for survival of dehydration.</title>
        <authorList>
            <person name="Xiao L."/>
            <person name="Yang G."/>
            <person name="Zhang L."/>
            <person name="Yang X."/>
            <person name="Zhao S."/>
            <person name="Ji Z."/>
            <person name="Zhou Q."/>
            <person name="Hu M."/>
            <person name="Wang Y."/>
            <person name="Chen M."/>
            <person name="Xu Y."/>
            <person name="Jin H."/>
            <person name="Xiao X."/>
            <person name="Hu G."/>
            <person name="Bao F."/>
            <person name="Hu Y."/>
            <person name="Wan P."/>
            <person name="Li L."/>
            <person name="Deng X."/>
            <person name="Kuang T."/>
            <person name="Xiang C."/>
            <person name="Zhu J.K."/>
            <person name="Oliver M.J."/>
            <person name="He Y."/>
        </authorList>
    </citation>
    <scope>NUCLEOTIDE SEQUENCE [LARGE SCALE GENOMIC DNA]</scope>
    <source>
        <strain evidence="4">cv. XS01</strain>
    </source>
</reference>
<gene>
    <name evidence="3" type="ORF">F511_22201</name>
</gene>
<organism evidence="3 4">
    <name type="scientific">Dorcoceras hygrometricum</name>
    <dbReference type="NCBI Taxonomy" id="472368"/>
    <lineage>
        <taxon>Eukaryota</taxon>
        <taxon>Viridiplantae</taxon>
        <taxon>Streptophyta</taxon>
        <taxon>Embryophyta</taxon>
        <taxon>Tracheophyta</taxon>
        <taxon>Spermatophyta</taxon>
        <taxon>Magnoliopsida</taxon>
        <taxon>eudicotyledons</taxon>
        <taxon>Gunneridae</taxon>
        <taxon>Pentapetalae</taxon>
        <taxon>asterids</taxon>
        <taxon>lamiids</taxon>
        <taxon>Lamiales</taxon>
        <taxon>Gesneriaceae</taxon>
        <taxon>Didymocarpoideae</taxon>
        <taxon>Trichosporeae</taxon>
        <taxon>Loxocarpinae</taxon>
        <taxon>Dorcoceras</taxon>
    </lineage>
</organism>
<dbReference type="Proteomes" id="UP000250235">
    <property type="component" value="Unassembled WGS sequence"/>
</dbReference>
<protein>
    <submittedName>
        <fullName evidence="3">Uncharacterized protein</fullName>
    </submittedName>
</protein>
<sequence>MTTRSISSSSSEKNFESSSNIMILELDSTRLHPYARPFSQTKANVGWSFEFYNPALFARQFGLSQAVPHAILYYHLDISHLTSEIENGHFSRATVELLSAIPSLFLNPIRVCASEDESSFPDWWTSRCAVLVPTFSYPSTFPTYSIRVPRVTLSIQTRYTPTASKVDNDKQIPQLLSIVLRRWSNIVDLQQTQESAVVITSRNNRNPVATSIQSQHFKAQNDVVITNLNDVVTCHQLLELISPRLVCANNQNDEVAPTSSSRYTTNQQSNSSLAKLDDFRSKRHRVEEMEQEGFHIRDQIKRTVEYDDSEEEVKNLEEQILERRAKMAALLDEAEALEKKLVSYQREAKLVAGEMVSLKDKYIMLTQDLRASEEK</sequence>
<evidence type="ECO:0000256" key="2">
    <source>
        <dbReference type="SAM" id="MobiDB-lite"/>
    </source>
</evidence>
<keyword evidence="4" id="KW-1185">Reference proteome</keyword>
<accession>A0A2Z7CJ10</accession>
<feature type="coiled-coil region" evidence="1">
    <location>
        <begin position="306"/>
        <end position="354"/>
    </location>
</feature>
<evidence type="ECO:0000256" key="1">
    <source>
        <dbReference type="SAM" id="Coils"/>
    </source>
</evidence>
<evidence type="ECO:0000313" key="4">
    <source>
        <dbReference type="Proteomes" id="UP000250235"/>
    </source>
</evidence>
<name>A0A2Z7CJ10_9LAMI</name>
<feature type="compositionally biased region" description="Polar residues" evidence="2">
    <location>
        <begin position="254"/>
        <end position="273"/>
    </location>
</feature>
<evidence type="ECO:0000313" key="3">
    <source>
        <dbReference type="EMBL" id="KZV46295.1"/>
    </source>
</evidence>
<keyword evidence="1" id="KW-0175">Coiled coil</keyword>
<feature type="region of interest" description="Disordered" evidence="2">
    <location>
        <begin position="254"/>
        <end position="279"/>
    </location>
</feature>
<dbReference type="AlphaFoldDB" id="A0A2Z7CJ10"/>
<proteinExistence type="predicted"/>
<dbReference type="EMBL" id="KQ995682">
    <property type="protein sequence ID" value="KZV46295.1"/>
    <property type="molecule type" value="Genomic_DNA"/>
</dbReference>